<evidence type="ECO:0000313" key="11">
    <source>
        <dbReference type="EMBL" id="NRF69961.1"/>
    </source>
</evidence>
<keyword evidence="6 11" id="KW-0489">Methyltransferase</keyword>
<evidence type="ECO:0000256" key="6">
    <source>
        <dbReference type="ARBA" id="ARBA00022603"/>
    </source>
</evidence>
<evidence type="ECO:0000256" key="8">
    <source>
        <dbReference type="ARBA" id="ARBA00022691"/>
    </source>
</evidence>
<dbReference type="PANTHER" id="PTHR11579:SF0">
    <property type="entry name" value="PROTEIN-L-ISOASPARTATE(D-ASPARTATE) O-METHYLTRANSFERASE"/>
    <property type="match status" value="1"/>
</dbReference>
<evidence type="ECO:0000256" key="5">
    <source>
        <dbReference type="ARBA" id="ARBA00022490"/>
    </source>
</evidence>
<dbReference type="EMBL" id="JABRWJ010000007">
    <property type="protein sequence ID" value="NRF69961.1"/>
    <property type="molecule type" value="Genomic_DNA"/>
</dbReference>
<feature type="compositionally biased region" description="Low complexity" evidence="10">
    <location>
        <begin position="18"/>
        <end position="27"/>
    </location>
</feature>
<keyword evidence="8" id="KW-0949">S-adenosyl-L-methionine</keyword>
<evidence type="ECO:0000256" key="10">
    <source>
        <dbReference type="SAM" id="MobiDB-lite"/>
    </source>
</evidence>
<accession>A0ABX2EMV3</accession>
<reference evidence="11 12" key="1">
    <citation type="submission" date="2020-05" db="EMBL/GenBank/DDBJ databases">
        <title>Aquincola sp. isolate from soil.</title>
        <authorList>
            <person name="Han J."/>
            <person name="Kim D.-U."/>
        </authorList>
    </citation>
    <scope>NUCLEOTIDE SEQUENCE [LARGE SCALE GENOMIC DNA]</scope>
    <source>
        <strain evidence="11 12">S2</strain>
    </source>
</reference>
<dbReference type="Gene3D" id="3.40.50.150">
    <property type="entry name" value="Vaccinia Virus protein VP39"/>
    <property type="match status" value="1"/>
</dbReference>
<comment type="caution">
    <text evidence="11">The sequence shown here is derived from an EMBL/GenBank/DDBJ whole genome shotgun (WGS) entry which is preliminary data.</text>
</comment>
<dbReference type="NCBIfam" id="NF001453">
    <property type="entry name" value="PRK00312.1"/>
    <property type="match status" value="1"/>
</dbReference>
<dbReference type="NCBIfam" id="TIGR00080">
    <property type="entry name" value="pimt"/>
    <property type="match status" value="1"/>
</dbReference>
<evidence type="ECO:0000256" key="4">
    <source>
        <dbReference type="ARBA" id="ARBA00013346"/>
    </source>
</evidence>
<comment type="similarity">
    <text evidence="2">Belongs to the methyltransferase superfamily. L-isoaspartyl/D-aspartyl protein methyltransferase family.</text>
</comment>
<evidence type="ECO:0000256" key="7">
    <source>
        <dbReference type="ARBA" id="ARBA00022679"/>
    </source>
</evidence>
<keyword evidence="12" id="KW-1185">Reference proteome</keyword>
<feature type="region of interest" description="Disordered" evidence="10">
    <location>
        <begin position="1"/>
        <end position="29"/>
    </location>
</feature>
<gene>
    <name evidence="11" type="ORF">HLB44_23425</name>
</gene>
<dbReference type="GO" id="GO:0004719">
    <property type="term" value="F:protein-L-isoaspartate (D-aspartate) O-methyltransferase activity"/>
    <property type="evidence" value="ECO:0007669"/>
    <property type="project" value="UniProtKB-EC"/>
</dbReference>
<dbReference type="SUPFAM" id="SSF53335">
    <property type="entry name" value="S-adenosyl-L-methionine-dependent methyltransferases"/>
    <property type="match status" value="1"/>
</dbReference>
<keyword evidence="5" id="KW-0963">Cytoplasm</keyword>
<sequence length="270" mass="29003">MSGKRRGFPLELEKVGTPASRAPSAAREPLRPQRLLHQAALDASRLATPSGLGLDSAHVRQRMIDRLRAEGLRGEAVFDAMGRVPRHHFVDTALANQAYEDTSLPIGHGQTISKPSVVARMIGLLYEGTNARRDGHLGRTLEIGTGCGYQTALLACMARHVVSIERLRPLFDKARINLAPWRLDQVRLVHGDGMLGHAPRAPYDSLIAAAGGDDLPAAWLDQLAVGGRLIAPMQSAGGGQVLVVVDRSAAGWTRSQHEGVHFVPLKSGVV</sequence>
<dbReference type="InterPro" id="IPR029063">
    <property type="entry name" value="SAM-dependent_MTases_sf"/>
</dbReference>
<organism evidence="11 12">
    <name type="scientific">Pseudaquabacterium terrae</name>
    <dbReference type="NCBI Taxonomy" id="2732868"/>
    <lineage>
        <taxon>Bacteria</taxon>
        <taxon>Pseudomonadati</taxon>
        <taxon>Pseudomonadota</taxon>
        <taxon>Betaproteobacteria</taxon>
        <taxon>Burkholderiales</taxon>
        <taxon>Sphaerotilaceae</taxon>
        <taxon>Pseudaquabacterium</taxon>
    </lineage>
</organism>
<dbReference type="Proteomes" id="UP000737171">
    <property type="component" value="Unassembled WGS sequence"/>
</dbReference>
<dbReference type="InterPro" id="IPR000682">
    <property type="entry name" value="PCMT"/>
</dbReference>
<dbReference type="CDD" id="cd02440">
    <property type="entry name" value="AdoMet_MTases"/>
    <property type="match status" value="1"/>
</dbReference>
<evidence type="ECO:0000256" key="9">
    <source>
        <dbReference type="NCBIfam" id="TIGR00080"/>
    </source>
</evidence>
<dbReference type="PANTHER" id="PTHR11579">
    <property type="entry name" value="PROTEIN-L-ISOASPARTATE O-METHYLTRANSFERASE"/>
    <property type="match status" value="1"/>
</dbReference>
<evidence type="ECO:0000313" key="12">
    <source>
        <dbReference type="Proteomes" id="UP000737171"/>
    </source>
</evidence>
<dbReference type="RefSeq" id="WP_173127917.1">
    <property type="nucleotide sequence ID" value="NZ_JABRWJ010000007.1"/>
</dbReference>
<dbReference type="Pfam" id="PF01135">
    <property type="entry name" value="PCMT"/>
    <property type="match status" value="1"/>
</dbReference>
<protein>
    <recommendedName>
        <fullName evidence="4 9">Protein-L-isoaspartate O-methyltransferase</fullName>
        <ecNumber evidence="3 9">2.1.1.77</ecNumber>
    </recommendedName>
</protein>
<evidence type="ECO:0000256" key="2">
    <source>
        <dbReference type="ARBA" id="ARBA00005369"/>
    </source>
</evidence>
<keyword evidence="7 11" id="KW-0808">Transferase</keyword>
<dbReference type="GO" id="GO:0032259">
    <property type="term" value="P:methylation"/>
    <property type="evidence" value="ECO:0007669"/>
    <property type="project" value="UniProtKB-KW"/>
</dbReference>
<dbReference type="EC" id="2.1.1.77" evidence="3 9"/>
<evidence type="ECO:0000256" key="3">
    <source>
        <dbReference type="ARBA" id="ARBA00011890"/>
    </source>
</evidence>
<comment type="subcellular location">
    <subcellularLocation>
        <location evidence="1">Cytoplasm</location>
    </subcellularLocation>
</comment>
<evidence type="ECO:0000256" key="1">
    <source>
        <dbReference type="ARBA" id="ARBA00004496"/>
    </source>
</evidence>
<name>A0ABX2EMV3_9BURK</name>
<proteinExistence type="inferred from homology"/>